<evidence type="ECO:0008006" key="4">
    <source>
        <dbReference type="Google" id="ProtNLM"/>
    </source>
</evidence>
<dbReference type="EMBL" id="ML742173">
    <property type="protein sequence ID" value="KAE8148139.1"/>
    <property type="molecule type" value="Genomic_DNA"/>
</dbReference>
<feature type="compositionally biased region" description="Low complexity" evidence="1">
    <location>
        <begin position="323"/>
        <end position="343"/>
    </location>
</feature>
<organism evidence="2 3">
    <name type="scientific">Aspergillus avenaceus</name>
    <dbReference type="NCBI Taxonomy" id="36643"/>
    <lineage>
        <taxon>Eukaryota</taxon>
        <taxon>Fungi</taxon>
        <taxon>Dikarya</taxon>
        <taxon>Ascomycota</taxon>
        <taxon>Pezizomycotina</taxon>
        <taxon>Eurotiomycetes</taxon>
        <taxon>Eurotiomycetidae</taxon>
        <taxon>Eurotiales</taxon>
        <taxon>Aspergillaceae</taxon>
        <taxon>Aspergillus</taxon>
        <taxon>Aspergillus subgen. Circumdati</taxon>
    </lineage>
</organism>
<feature type="compositionally biased region" description="Basic and acidic residues" evidence="1">
    <location>
        <begin position="15"/>
        <end position="32"/>
    </location>
</feature>
<proteinExistence type="predicted"/>
<feature type="compositionally biased region" description="Basic and acidic residues" evidence="1">
    <location>
        <begin position="407"/>
        <end position="432"/>
    </location>
</feature>
<evidence type="ECO:0000256" key="1">
    <source>
        <dbReference type="SAM" id="MobiDB-lite"/>
    </source>
</evidence>
<name>A0A5N6TPS1_ASPAV</name>
<sequence length="485" mass="50970">MSTFDRAWHTAADSLRNDYQDSERQWNQHGEEPMAGIQGRGTATDPYDAGNRDEQPGAPRGQQNTAVVPEALSSITPSDNSNFKSSNKMSSGAAAMQPELNPTGDVGVGKPGYQPYSPSRAAPEQRDVRSGLEQQAHPSSLNRGHESSSRGQGSSMTGAAAGAGIGAGTAASLGQASSAQQTGLRKPNQTTGLGETGSSQLPGRESTGYTSNIGQPSLPGRKRGSLAPGVEDVSPVSETASPFGQSPSTQTPDSTFQKSTSTQLPSREHKPSGLGQINPAQTSGPEGERTVSSPLQKDTQPRSIPAENEGPEPRTLSSGLANQTSHQPSTSSTQRQSTQQPRDSTTEHSTTEYPTESTQKSTDSTQSTSKGETPNVAPDAEHVGFTPKTDHVSKEALEGPQCPPASDKYEAERKNDERMDRMTGSADKKKSADLSNTATEDKATESKTSDSKQSDTGKSDSGKSSGGTMAHIKEKVEKVIHPHKS</sequence>
<accession>A0A5N6TPS1</accession>
<evidence type="ECO:0000313" key="2">
    <source>
        <dbReference type="EMBL" id="KAE8148139.1"/>
    </source>
</evidence>
<dbReference type="AlphaFoldDB" id="A0A5N6TPS1"/>
<reference evidence="2 3" key="1">
    <citation type="submission" date="2019-04" db="EMBL/GenBank/DDBJ databases">
        <title>Friends and foes A comparative genomics study of 23 Aspergillus species from section Flavi.</title>
        <authorList>
            <consortium name="DOE Joint Genome Institute"/>
            <person name="Kjaerbolling I."/>
            <person name="Vesth T."/>
            <person name="Frisvad J.C."/>
            <person name="Nybo J.L."/>
            <person name="Theobald S."/>
            <person name="Kildgaard S."/>
            <person name="Isbrandt T."/>
            <person name="Kuo A."/>
            <person name="Sato A."/>
            <person name="Lyhne E.K."/>
            <person name="Kogle M.E."/>
            <person name="Wiebenga A."/>
            <person name="Kun R.S."/>
            <person name="Lubbers R.J."/>
            <person name="Makela M.R."/>
            <person name="Barry K."/>
            <person name="Chovatia M."/>
            <person name="Clum A."/>
            <person name="Daum C."/>
            <person name="Haridas S."/>
            <person name="He G."/>
            <person name="LaButti K."/>
            <person name="Lipzen A."/>
            <person name="Mondo S."/>
            <person name="Riley R."/>
            <person name="Salamov A."/>
            <person name="Simmons B.A."/>
            <person name="Magnuson J.K."/>
            <person name="Henrissat B."/>
            <person name="Mortensen U.H."/>
            <person name="Larsen T.O."/>
            <person name="Devries R.P."/>
            <person name="Grigoriev I.V."/>
            <person name="Machida M."/>
            <person name="Baker S.E."/>
            <person name="Andersen M.R."/>
        </authorList>
    </citation>
    <scope>NUCLEOTIDE SEQUENCE [LARGE SCALE GENOMIC DNA]</scope>
    <source>
        <strain evidence="2 3">IBT 18842</strain>
    </source>
</reference>
<feature type="compositionally biased region" description="Polar residues" evidence="1">
    <location>
        <begin position="187"/>
        <end position="215"/>
    </location>
</feature>
<feature type="compositionally biased region" description="Basic and acidic residues" evidence="1">
    <location>
        <begin position="439"/>
        <end position="461"/>
    </location>
</feature>
<feature type="compositionally biased region" description="Low complexity" evidence="1">
    <location>
        <begin position="78"/>
        <end position="91"/>
    </location>
</feature>
<dbReference type="OrthoDB" id="5388207at2759"/>
<feature type="compositionally biased region" description="Low complexity" evidence="1">
    <location>
        <begin position="151"/>
        <end position="160"/>
    </location>
</feature>
<feature type="compositionally biased region" description="Basic and acidic residues" evidence="1">
    <location>
        <begin position="471"/>
        <end position="485"/>
    </location>
</feature>
<feature type="region of interest" description="Disordered" evidence="1">
    <location>
        <begin position="1"/>
        <end position="485"/>
    </location>
</feature>
<feature type="compositionally biased region" description="Polar residues" evidence="1">
    <location>
        <begin position="278"/>
        <end position="302"/>
    </location>
</feature>
<feature type="compositionally biased region" description="Low complexity" evidence="1">
    <location>
        <begin position="355"/>
        <end position="370"/>
    </location>
</feature>
<evidence type="ECO:0000313" key="3">
    <source>
        <dbReference type="Proteomes" id="UP000325780"/>
    </source>
</evidence>
<dbReference type="Proteomes" id="UP000325780">
    <property type="component" value="Unassembled WGS sequence"/>
</dbReference>
<protein>
    <recommendedName>
        <fullName evidence="4">Solid-state culture expressed protein (Aos23)</fullName>
    </recommendedName>
</protein>
<keyword evidence="3" id="KW-1185">Reference proteome</keyword>
<feature type="compositionally biased region" description="Basic and acidic residues" evidence="1">
    <location>
        <begin position="388"/>
        <end position="397"/>
    </location>
</feature>
<feature type="compositionally biased region" description="Low complexity" evidence="1">
    <location>
        <begin position="168"/>
        <end position="183"/>
    </location>
</feature>
<feature type="compositionally biased region" description="Polar residues" evidence="1">
    <location>
        <begin position="236"/>
        <end position="265"/>
    </location>
</feature>
<feature type="compositionally biased region" description="Polar residues" evidence="1">
    <location>
        <begin position="132"/>
        <end position="142"/>
    </location>
</feature>
<gene>
    <name evidence="2" type="ORF">BDV25DRAFT_158913</name>
</gene>